<feature type="domain" description="CUB" evidence="31">
    <location>
        <begin position="3056"/>
        <end position="3172"/>
    </location>
</feature>
<evidence type="ECO:0000256" key="6">
    <source>
        <dbReference type="ARBA" id="ARBA00022548"/>
    </source>
</evidence>
<dbReference type="InterPro" id="IPR000152">
    <property type="entry name" value="EGF-type_Asp/Asn_hydroxyl_site"/>
</dbReference>
<dbReference type="Pfam" id="PF00431">
    <property type="entry name" value="CUB"/>
    <property type="match status" value="26"/>
</dbReference>
<dbReference type="SMART" id="SM00179">
    <property type="entry name" value="EGF_CA"/>
    <property type="match status" value="5"/>
</dbReference>
<dbReference type="GO" id="GO:0005765">
    <property type="term" value="C:lysosomal membrane"/>
    <property type="evidence" value="ECO:0007669"/>
    <property type="project" value="UniProtKB-SubCell"/>
</dbReference>
<feature type="domain" description="CUB" evidence="31">
    <location>
        <begin position="1801"/>
        <end position="1910"/>
    </location>
</feature>
<dbReference type="FunFam" id="2.60.120.290:FF:000005">
    <property type="entry name" value="Procollagen C-endopeptidase enhancer 1"/>
    <property type="match status" value="5"/>
</dbReference>
<comment type="function">
    <text evidence="26">Endocytic receptor which plays a role in lipoprotein, vitamin and iron metabolism by facilitating their uptake. Acts together with LRP2 to mediate endocytosis of high-density lipoproteins, GC, hemoglobin, ALB, TF and SCGB1A1. Acts together with AMN to mediate endocytosis of the CBLIF-cobalamin complex. Binds to ALB, MB, Kappa and lambda-light chains, TF, hemoglobin, GC, SCGB1A1, APOA1, high density lipoprotein, and the CBLIF-cobalamin complex. Ligand binding requires calcium. Serves as important transporter in several absorptive epithelia, including intestine, renal proximal tubules and embryonic yolk sac. May play an important role in the development of the peri-implantation embryo through internalization of APOA1 and cholesterol. Binds to LGALS3 at the maternal-fetal interface.</text>
</comment>
<keyword evidence="18 29" id="KW-1015">Disulfide bond</keyword>
<accession>A0A8J2MSW0</accession>
<dbReference type="PROSITE" id="PS00022">
    <property type="entry name" value="EGF_1"/>
    <property type="match status" value="4"/>
</dbReference>
<evidence type="ECO:0000256" key="10">
    <source>
        <dbReference type="ARBA" id="ARBA00022723"/>
    </source>
</evidence>
<feature type="domain" description="CUB" evidence="31">
    <location>
        <begin position="1564"/>
        <end position="1676"/>
    </location>
</feature>
<keyword evidence="23" id="KW-0170">Cobalt</keyword>
<feature type="domain" description="CUB" evidence="31">
    <location>
        <begin position="750"/>
        <end position="862"/>
    </location>
</feature>
<evidence type="ECO:0000256" key="20">
    <source>
        <dbReference type="ARBA" id="ARBA00023180"/>
    </source>
</evidence>
<gene>
    <name evidence="33" type="ORF">HICCMSTLAB_LOCUS12976</name>
</gene>
<feature type="domain" description="CUB" evidence="31">
    <location>
        <begin position="1448"/>
        <end position="1560"/>
    </location>
</feature>
<feature type="domain" description="CUB" evidence="31">
    <location>
        <begin position="3271"/>
        <end position="3416"/>
    </location>
</feature>
<keyword evidence="14" id="KW-0106">Calcium</keyword>
<feature type="domain" description="EGF-like" evidence="32">
    <location>
        <begin position="433"/>
        <end position="468"/>
    </location>
</feature>
<dbReference type="GO" id="GO:0005509">
    <property type="term" value="F:calcium ion binding"/>
    <property type="evidence" value="ECO:0007669"/>
    <property type="project" value="InterPro"/>
</dbReference>
<feature type="domain" description="EGF-like" evidence="32">
    <location>
        <begin position="163"/>
        <end position="199"/>
    </location>
</feature>
<dbReference type="EMBL" id="CAJNRD030001124">
    <property type="protein sequence ID" value="CAG5107915.1"/>
    <property type="molecule type" value="Genomic_DNA"/>
</dbReference>
<proteinExistence type="predicted"/>
<reference evidence="33" key="1">
    <citation type="submission" date="2021-04" db="EMBL/GenBank/DDBJ databases">
        <authorList>
            <person name="Chebbi M.A.C M."/>
        </authorList>
    </citation>
    <scope>NUCLEOTIDE SEQUENCE</scope>
</reference>
<dbReference type="SMART" id="SM00181">
    <property type="entry name" value="EGF"/>
    <property type="match status" value="8"/>
</dbReference>
<dbReference type="Gene3D" id="2.60.120.290">
    <property type="entry name" value="Spermadhesin, CUB domain"/>
    <property type="match status" value="26"/>
</dbReference>
<evidence type="ECO:0000259" key="32">
    <source>
        <dbReference type="PROSITE" id="PS50026"/>
    </source>
</evidence>
<evidence type="ECO:0000256" key="29">
    <source>
        <dbReference type="PROSITE-ProRule" id="PRU00076"/>
    </source>
</evidence>
<evidence type="ECO:0000256" key="14">
    <source>
        <dbReference type="ARBA" id="ARBA00022837"/>
    </source>
</evidence>
<dbReference type="GO" id="GO:0016324">
    <property type="term" value="C:apical plasma membrane"/>
    <property type="evidence" value="ECO:0007669"/>
    <property type="project" value="UniProtKB-ARBA"/>
</dbReference>
<keyword evidence="34" id="KW-1185">Reference proteome</keyword>
<feature type="disulfide bond" evidence="29">
    <location>
        <begin position="458"/>
        <end position="467"/>
    </location>
</feature>
<feature type="domain" description="CUB" evidence="31">
    <location>
        <begin position="513"/>
        <end position="627"/>
    </location>
</feature>
<keyword evidence="20" id="KW-0325">Glycoprotein</keyword>
<feature type="domain" description="CUB" evidence="31">
    <location>
        <begin position="3172"/>
        <end position="3273"/>
    </location>
</feature>
<feature type="disulfide bond" evidence="29">
    <location>
        <begin position="437"/>
        <end position="447"/>
    </location>
</feature>
<feature type="domain" description="CUB" evidence="31">
    <location>
        <begin position="2243"/>
        <end position="2357"/>
    </location>
</feature>
<dbReference type="PANTHER" id="PTHR24251:SF50">
    <property type="entry name" value="ATTRACTIN-LIKE 1A"/>
    <property type="match status" value="1"/>
</dbReference>
<dbReference type="FunFam" id="2.60.120.290:FF:000060">
    <property type="entry name" value="Cubilin homolog"/>
    <property type="match status" value="1"/>
</dbReference>
<evidence type="ECO:0000256" key="16">
    <source>
        <dbReference type="ARBA" id="ARBA00023098"/>
    </source>
</evidence>
<evidence type="ECO:0000256" key="4">
    <source>
        <dbReference type="ARBA" id="ARBA00022475"/>
    </source>
</evidence>
<feature type="chain" id="PRO_5035221711" description="Cubilin" evidence="30">
    <location>
        <begin position="20"/>
        <end position="3639"/>
    </location>
</feature>
<feature type="disulfide bond" evidence="29">
    <location>
        <begin position="232"/>
        <end position="241"/>
    </location>
</feature>
<feature type="domain" description="CUB" evidence="31">
    <location>
        <begin position="984"/>
        <end position="1096"/>
    </location>
</feature>
<keyword evidence="4" id="KW-1003">Cell membrane</keyword>
<keyword evidence="13" id="KW-0967">Endosome</keyword>
<feature type="domain" description="CUB" evidence="31">
    <location>
        <begin position="2941"/>
        <end position="3054"/>
    </location>
</feature>
<dbReference type="SMART" id="SM00042">
    <property type="entry name" value="CUB"/>
    <property type="match status" value="26"/>
</dbReference>
<feature type="signal peptide" evidence="30">
    <location>
        <begin position="1"/>
        <end position="19"/>
    </location>
</feature>
<dbReference type="OrthoDB" id="10009301at2759"/>
<evidence type="ECO:0000256" key="24">
    <source>
        <dbReference type="ARBA" id="ARBA00023765"/>
    </source>
</evidence>
<dbReference type="FunFam" id="2.60.120.290:FF:000013">
    <property type="entry name" value="Membrane frizzled-related protein"/>
    <property type="match status" value="9"/>
</dbReference>
<dbReference type="FunFam" id="2.10.25.10:FF:000143">
    <property type="entry name" value="Protein crumbs 1"/>
    <property type="match status" value="1"/>
</dbReference>
<evidence type="ECO:0000256" key="21">
    <source>
        <dbReference type="ARBA" id="ARBA00023221"/>
    </source>
</evidence>
<feature type="disulfide bond" evidence="28">
    <location>
        <begin position="631"/>
        <end position="658"/>
    </location>
</feature>
<feature type="disulfide bond" evidence="29">
    <location>
        <begin position="497"/>
        <end position="506"/>
    </location>
</feature>
<comment type="caution">
    <text evidence="33">The sequence shown here is derived from an EMBL/GenBank/DDBJ whole genome shotgun (WGS) entry which is preliminary data.</text>
</comment>
<evidence type="ECO:0000256" key="5">
    <source>
        <dbReference type="ARBA" id="ARBA00022536"/>
    </source>
</evidence>
<keyword evidence="22" id="KW-0458">Lysosome</keyword>
<protein>
    <recommendedName>
        <fullName evidence="25">Cubilin</fullName>
    </recommendedName>
</protein>
<feature type="disulfide bond" evidence="28">
    <location>
        <begin position="2243"/>
        <end position="2270"/>
    </location>
</feature>
<keyword evidence="10" id="KW-0479">Metal-binding</keyword>
<dbReference type="GO" id="GO:0015031">
    <property type="term" value="P:protein transport"/>
    <property type="evidence" value="ECO:0007669"/>
    <property type="project" value="UniProtKB-KW"/>
</dbReference>
<feature type="domain" description="CUB" evidence="31">
    <location>
        <begin position="2360"/>
        <end position="2477"/>
    </location>
</feature>
<dbReference type="PROSITE" id="PS01180">
    <property type="entry name" value="CUB"/>
    <property type="match status" value="26"/>
</dbReference>
<dbReference type="PROSITE" id="PS01187">
    <property type="entry name" value="EGF_CA"/>
    <property type="match status" value="1"/>
</dbReference>
<dbReference type="GO" id="GO:0005768">
    <property type="term" value="C:endosome"/>
    <property type="evidence" value="ECO:0007669"/>
    <property type="project" value="UniProtKB-SubCell"/>
</dbReference>
<keyword evidence="21" id="KW-0753">Steroid metabolism</keyword>
<evidence type="ECO:0000256" key="7">
    <source>
        <dbReference type="ARBA" id="ARBA00022553"/>
    </source>
</evidence>
<feature type="domain" description="CUB" evidence="31">
    <location>
        <begin position="863"/>
        <end position="980"/>
    </location>
</feature>
<evidence type="ECO:0000256" key="1">
    <source>
        <dbReference type="ARBA" id="ARBA00004177"/>
    </source>
</evidence>
<feature type="domain" description="CUB" evidence="31">
    <location>
        <begin position="2580"/>
        <end position="2704"/>
    </location>
</feature>
<dbReference type="FunFam" id="2.10.25.10:FF:000379">
    <property type="entry name" value="Cubilin"/>
    <property type="match status" value="1"/>
</dbReference>
<feature type="domain" description="CUB" evidence="31">
    <location>
        <begin position="1331"/>
        <end position="1446"/>
    </location>
</feature>
<dbReference type="InterPro" id="IPR001881">
    <property type="entry name" value="EGF-like_Ca-bd_dom"/>
</dbReference>
<evidence type="ECO:0000256" key="28">
    <source>
        <dbReference type="PROSITE-ProRule" id="PRU00059"/>
    </source>
</evidence>
<evidence type="ECO:0000256" key="18">
    <source>
        <dbReference type="ARBA" id="ARBA00023157"/>
    </source>
</evidence>
<keyword evidence="17" id="KW-0472">Membrane</keyword>
<keyword evidence="6" id="KW-0153">Cholesterol metabolism</keyword>
<evidence type="ECO:0000313" key="33">
    <source>
        <dbReference type="EMBL" id="CAG5107915.1"/>
    </source>
</evidence>
<comment type="caution">
    <text evidence="29">Lacks conserved residue(s) required for the propagation of feature annotation.</text>
</comment>
<feature type="domain" description="CUB" evidence="31">
    <location>
        <begin position="3418"/>
        <end position="3522"/>
    </location>
</feature>
<evidence type="ECO:0000256" key="8">
    <source>
        <dbReference type="ARBA" id="ARBA00022628"/>
    </source>
</evidence>
<dbReference type="InterPro" id="IPR000742">
    <property type="entry name" value="EGF"/>
</dbReference>
<dbReference type="FunFam" id="2.10.25.10:FF:000429">
    <property type="entry name" value="Cubilin"/>
    <property type="match status" value="1"/>
</dbReference>
<evidence type="ECO:0000256" key="26">
    <source>
        <dbReference type="ARBA" id="ARBA00049611"/>
    </source>
</evidence>
<feature type="domain" description="CUB" evidence="31">
    <location>
        <begin position="1102"/>
        <end position="1214"/>
    </location>
</feature>
<keyword evidence="8" id="KW-0846">Cobalamin</keyword>
<dbReference type="GO" id="GO:0008203">
    <property type="term" value="P:cholesterol metabolic process"/>
    <property type="evidence" value="ECO:0007669"/>
    <property type="project" value="UniProtKB-KW"/>
</dbReference>
<dbReference type="Pfam" id="PF00008">
    <property type="entry name" value="EGF"/>
    <property type="match status" value="3"/>
</dbReference>
<feature type="domain" description="CUB" evidence="31">
    <location>
        <begin position="2824"/>
        <end position="2940"/>
    </location>
</feature>
<evidence type="ECO:0000256" key="23">
    <source>
        <dbReference type="ARBA" id="ARBA00023285"/>
    </source>
</evidence>
<dbReference type="PROSITE" id="PS50026">
    <property type="entry name" value="EGF_3"/>
    <property type="match status" value="4"/>
</dbReference>
<dbReference type="PROSITE" id="PS01186">
    <property type="entry name" value="EGF_2"/>
    <property type="match status" value="3"/>
</dbReference>
<dbReference type="InterPro" id="IPR000859">
    <property type="entry name" value="CUB_dom"/>
</dbReference>
<dbReference type="PANTHER" id="PTHR24251">
    <property type="entry name" value="OVOCHYMASE-RELATED"/>
    <property type="match status" value="1"/>
</dbReference>
<evidence type="ECO:0000256" key="15">
    <source>
        <dbReference type="ARBA" id="ARBA00022927"/>
    </source>
</evidence>
<evidence type="ECO:0000256" key="13">
    <source>
        <dbReference type="ARBA" id="ARBA00022753"/>
    </source>
</evidence>
<evidence type="ECO:0000256" key="30">
    <source>
        <dbReference type="SAM" id="SignalP"/>
    </source>
</evidence>
<evidence type="ECO:0000256" key="3">
    <source>
        <dbReference type="ARBA" id="ARBA00022448"/>
    </source>
</evidence>
<feature type="disulfide bond" evidence="28">
    <location>
        <begin position="3056"/>
        <end position="3083"/>
    </location>
</feature>
<evidence type="ECO:0000256" key="17">
    <source>
        <dbReference type="ARBA" id="ARBA00023136"/>
    </source>
</evidence>
<feature type="domain" description="CUB" evidence="31">
    <location>
        <begin position="1218"/>
        <end position="1330"/>
    </location>
</feature>
<dbReference type="SUPFAM" id="SSF49854">
    <property type="entry name" value="Spermadhesin, CUB domain"/>
    <property type="match status" value="26"/>
</dbReference>
<dbReference type="FunFam" id="2.10.25.10:FF:000260">
    <property type="entry name" value="Notch receptor 4"/>
    <property type="match status" value="1"/>
</dbReference>
<evidence type="ECO:0000256" key="22">
    <source>
        <dbReference type="ARBA" id="ARBA00023228"/>
    </source>
</evidence>
<dbReference type="Proteomes" id="UP000786811">
    <property type="component" value="Unassembled WGS sequence"/>
</dbReference>
<dbReference type="InterPro" id="IPR018097">
    <property type="entry name" value="EGF_Ca-bd_CS"/>
</dbReference>
<dbReference type="GO" id="GO:0031419">
    <property type="term" value="F:cobalamin binding"/>
    <property type="evidence" value="ECO:0007669"/>
    <property type="project" value="UniProtKB-KW"/>
</dbReference>
<feature type="domain" description="CUB" evidence="31">
    <location>
        <begin position="1911"/>
        <end position="1997"/>
    </location>
</feature>
<feature type="domain" description="CUB" evidence="31">
    <location>
        <begin position="3528"/>
        <end position="3589"/>
    </location>
</feature>
<comment type="subunit">
    <text evidence="27">Interacts with AMN. Component of the cubam complex composed of one CUBN trimer and one AMN chain. The cubam complex can dimerize. Interacts with LRP2 in a dual-receptor complex in a calcium-dependent manner. Found in a complex with PID1/PCLI1, LRP1 and CUBNI. Interacts with LRP1 and PID1/PCLI1.</text>
</comment>
<dbReference type="SUPFAM" id="SSF57196">
    <property type="entry name" value="EGF/Laminin"/>
    <property type="match status" value="6"/>
</dbReference>
<evidence type="ECO:0000256" key="12">
    <source>
        <dbReference type="ARBA" id="ARBA00022737"/>
    </source>
</evidence>
<feature type="domain" description="CUB" evidence="31">
    <location>
        <begin position="2123"/>
        <end position="2239"/>
    </location>
</feature>
<dbReference type="InterPro" id="IPR035914">
    <property type="entry name" value="Sperma_CUB_dom_sf"/>
</dbReference>
<organism evidence="33 34">
    <name type="scientific">Cotesia congregata</name>
    <name type="common">Parasitoid wasp</name>
    <name type="synonym">Apanteles congregatus</name>
    <dbReference type="NCBI Taxonomy" id="51543"/>
    <lineage>
        <taxon>Eukaryota</taxon>
        <taxon>Metazoa</taxon>
        <taxon>Ecdysozoa</taxon>
        <taxon>Arthropoda</taxon>
        <taxon>Hexapoda</taxon>
        <taxon>Insecta</taxon>
        <taxon>Pterygota</taxon>
        <taxon>Neoptera</taxon>
        <taxon>Endopterygota</taxon>
        <taxon>Hymenoptera</taxon>
        <taxon>Apocrita</taxon>
        <taxon>Ichneumonoidea</taxon>
        <taxon>Braconidae</taxon>
        <taxon>Microgastrinae</taxon>
        <taxon>Cotesia</taxon>
    </lineage>
</organism>
<evidence type="ECO:0000256" key="19">
    <source>
        <dbReference type="ARBA" id="ARBA00023166"/>
    </source>
</evidence>
<keyword evidence="5 29" id="KW-0245">EGF-like domain</keyword>
<feature type="domain" description="CUB" evidence="31">
    <location>
        <begin position="2706"/>
        <end position="2820"/>
    </location>
</feature>
<dbReference type="Pfam" id="PF07645">
    <property type="entry name" value="EGF_CA"/>
    <property type="match status" value="2"/>
</dbReference>
<evidence type="ECO:0000259" key="31">
    <source>
        <dbReference type="PROSITE" id="PS01180"/>
    </source>
</evidence>
<evidence type="ECO:0000256" key="11">
    <source>
        <dbReference type="ARBA" id="ARBA00022729"/>
    </source>
</evidence>
<dbReference type="InterPro" id="IPR049883">
    <property type="entry name" value="NOTCH1_EGF-like"/>
</dbReference>
<evidence type="ECO:0000256" key="2">
    <source>
        <dbReference type="ARBA" id="ARBA00004202"/>
    </source>
</evidence>
<keyword evidence="7" id="KW-0597">Phosphoprotein</keyword>
<feature type="domain" description="EGF-like" evidence="32">
    <location>
        <begin position="470"/>
        <end position="507"/>
    </location>
</feature>
<evidence type="ECO:0000256" key="27">
    <source>
        <dbReference type="ARBA" id="ARBA00049703"/>
    </source>
</evidence>
<feature type="disulfide bond" evidence="29">
    <location>
        <begin position="189"/>
        <end position="198"/>
    </location>
</feature>
<feature type="domain" description="CUB" evidence="31">
    <location>
        <begin position="1999"/>
        <end position="2122"/>
    </location>
</feature>
<evidence type="ECO:0000256" key="25">
    <source>
        <dbReference type="ARBA" id="ARBA00023878"/>
    </source>
</evidence>
<keyword evidence="16" id="KW-0443">Lipid metabolism</keyword>
<dbReference type="CDD" id="cd22201">
    <property type="entry name" value="cubilin_NTD"/>
    <property type="match status" value="1"/>
</dbReference>
<feature type="domain" description="CUB" evidence="31">
    <location>
        <begin position="631"/>
        <end position="744"/>
    </location>
</feature>
<evidence type="ECO:0000313" key="34">
    <source>
        <dbReference type="Proteomes" id="UP000786811"/>
    </source>
</evidence>
<name>A0A8J2MSW0_COTCN</name>
<keyword evidence="15" id="KW-0653">Protein transport</keyword>
<evidence type="ECO:0000256" key="9">
    <source>
        <dbReference type="ARBA" id="ARBA00022685"/>
    </source>
</evidence>
<dbReference type="PROSITE" id="PS00010">
    <property type="entry name" value="ASX_HYDROXYL"/>
    <property type="match status" value="1"/>
</dbReference>
<keyword evidence="11 30" id="KW-0732">Signal</keyword>
<sequence>MNVKVVSLILLLCKPLCDAWMDERPVLESIDGNLIISSAKDRNITIKILGRGYFNVEDIDLLKVAISARSASYLVEQWRDGFLKDLVDKVRKVDHAINGPLGLQRRMNIIEYGSDGSNSSSRVPSPSADNYEIDDATRVAVRRLSDRVRRLEGRVRSISSKLRQNQCSSNPCLNGGTCIPIYDGFQCLCPTNWEGTNCAMDVNECTRFIGTDLGCQNGATCTNLPGSYSCACPSGWYGVDCTSNTAVCNAQDSHKLCGDHGTCVATGTTRGYTCICDQGWKSNGDDPACKIDVNECEARHPPCSMQPYVPCINVPGDFYCGSCPAGYTGNGHYCADIDECSTDNGGCSIVPKVQCINTMGSRVCGSCPPGYQGDGVTCVFIGTCRINNGGCHPLAICIDNPGFNNLLVECRCPTGYHGSGIGPQGCQPGTEVDQGPCASHPCIHGHCIPHDLSFICRCDPGYTGITCATPINPCSPNPCKNDGICMLTADQQVSCECTAAYSGPRCETPKETCGGVIRDVAGTLTYPPNGVTYGHGLSCAYILATNTSLVLNVTFTQFDLESTPGCRHDFLQIHDGGNAGSHQIGRFCGKNLPMNGNIISTHNSIYLWFHTDSSISRTGFSLHWNSIPPVCGGHLHENEHGTISSPGSPGRYSPNRDCTWYISVRTGKRIQFHFFTVMIEEHPNCDMDYLEITEPIDERDVRLGIYCNHTHPPPLVTSGSFATVHFHSDEHGQDLGFQLTYSSIEGMPGCGGVYTAEQDFISSPTDKSTYLPNLLCEWKIQLPVGERIRITWIDFDIEHSDRCIFDSVQIYEGPDLESPTLGKLCGNKLPAPIEINSNIALIVFKSDWSNENIGFKLQYQIACGGEFHEPSGIINSPYYPDHYPGSRTCHYMIVQPPGRGIVLEIVDMDIEGSSFVDCYFDHLEIHDGDNENSTLLANLCGEPDKRPSEPFYSSLNYMYLKFEADASIHGRGFLANYTTVSRRCGGIFKTPHGEIRYPMVPEEYDNDEECTWTIQAPAGHAVQLTWESFDLEFHDKCLTDYVKLLEKYEGDNYEIGRYCGNTIPPMITSQSSSVTLVFISDSSITSGGFVAKYSFVDVSKVCGGRYFSLKGLLRSPDYPNYYPPNRECVWIIEAQNKFRILLEIKKFEIESHSYCAYDYLEIRNGGYENSPLVGKFCGNEIPGEIMSFTNQLYIKFVSDGSNGDQGFEIEWDSMTYGCGGVLTAASGDIISPNYPHVYSRSSECTWKIAVSAGSRVQIIIVDLDLEEHVRCNFDYLEISEGVNGIRKNVNRFCGTTYPPSIELNSNLVTVRFRSDFTNSGRGFHIKYNTLCVNKIHGFSGVIESPNFPEKYSSSVNCSWIIDAPLGNKINITFSHFDLESSVEEECKYDYLLIKEGSEDQFNTQLGKYCDSKLPPKITSKEHQVSINFLTDEYYVYGGFRLEWVVVGCGGHLTRPTGEFTSPGYPAAYPVNIECEWLIEIDYGNSVEVFFSEVDTEKSGGCFYDKIELFGGENDKAPKLAEFCHSTVPINYTSLTNKMFIKFKSDISYQGKGFSANYKSVPLTCGGVFSADQGIILSANYPMNYPHNQNCEWLISVDRHHVVNLTFIDFDIEDTTNCTDDYVKVFDGPRKDYEELGTFCKNYLPPSLVSSGNQMLVVMRSDSLISAKGFKAQFERACGANIIVSEPGVLSTASNLHVRQSEGTNCTWILKAANPADHITLTIFHMDLTNSWMNIGDDLCEEHYLKVYEGDGLEGPVRGSWCGSKSPAPIVSNGDTLTLHLVSSFASDDMFQASYSILNSACGGNYSSEAATLSSPSYPDSYPMNAECIWILNSSPGNRISLTFSEFDIESSPNCDHDYLEIRENSPSGKLLGAFCGNNIDPITSNTKLWIKFRSDSSGTGKGFLGEYTFIHGNDITGSSGEIASPFYPLAFKRSDEVTWRVTVPFGSAVRVEFDDFHLENFNDCYYFSFTIYDGYDSDAPVLSEPCSNNLPDPVQSSNCNEEIFLSGKTNLTHIITSPGYPTGYENDLQCTWIITSPPGTHLTFWFMNIDLEESSDCVTDYVDIYSGYVRTLPPPPEAKLQGRYCKSNESSVHVETGNIMTVKFISDVYINATGFRGIVHINCGGELTGPDGEIEFNNDIRKNLVRAWSYKCNWIVRVRPGRKIEVRITNIAIDNPDTHCGNYYLMLKNGESPESPLLGDGKYCGNTVPETLMTTGNKLFVKTVGTGTHVSFKLEYREIGLDCGGTFRLKDRMEFSSPSYPNIPPPFSECFWTFMAPPGERLSLHFIERFDLTYSVDCEKEYLEVRDGGTDSSKLLGRFCSDTAPSSLTSTGNILYVHFYTDVTDPKNGFKATVISGEFCGGIIRGSEGVISSPHYPAMYDKNQKCDWLIVGPIDHTLTIQFRDLHLPGLRNCEITDHILIGEKIAHNDTVTPIRTICGSLKPEPIVSVSNEVFVSFFSDRRSYINYRGFSLNFTASKNRYPNPTTRPRYCEWRITVPRGNQVQVEIEDLDLPQEEPERSGLYLAFYNDFYSKSKISIIRSGQFSRTYSSSSNMMLISFWMTSGHRGLKARYIAAAPAPCGGNIDNYHGSLIAPTMAPFNRSSFYCEWALTAPPDLVREGVNSSATLTVSVTGTIGRYSRQGRSCTYLMKSIIVAGPDEAIGMVCGNVSREPYIIRSPSPLNIIKILNGTYGSTMNFELEYSWQMCGGILRGPSHKLEAPKIKQDMTPAPNNVLYPRNCAWRAEFADDGGVIQLAFTHLDMGSCNDNYIIVRNGGPMSPEVGKFCGNVIPKNITSSSNKLWIEYHATKSPSDFQLELSSDKYGCGGTMRGNRKEISSPSFPGQYPNNAECTWEIIAEPGYHVGLVFLDRFNLETSTNCSNDFVEILERDVFNADSWKQLGKICGRNMPPTFNATSNRVKVVFRSNEAVQGDGFHAKWERNCGGVFVASKQRQMISSPNYPSYYAPSLYCNYTILAPEGYSVLVEFIDFQLESKLNCDYDNISITRNEFGWYDSESVWCGTNPPPVQHTDHSVEIIFRTDKFIQKRGFQFSYFINECGGELTKEGIIEPPTSKDSLTYFGKLNCTWIIHAPDDKSVVLRFEMFELEYTSRCYFDNLMVYEGSLLDNEKLLATLCGNLTDSLPVIKSVGNDMAVNFNSDENKHFKGFKIAGATYDPLEDCLWTVSVPSGKNIKMTITGMDLKNNLNKTSSIYGDACTGDFLEVRDGIGPFAELLGRFCGNTVPQPIVSSMNHLWIRFFSDAEFQGSGVTATPCGETMISIVNASKLITSPGYPADYTLGLRCKWIVKAPHGHDVHIHFVDVDMEDSESCSGDRLQIVDQMNNQHISQDFGEDFVYSGKSNQRHLLRLGRHHPMAAFTFCSKFDAYDYYSGGSELEINLKSTTDHPEKRRKFKLDVGLSDCNRNYTSPQGRIIHQGFTDCWINIEVPPGNTISLYFNNLRLFDMSECTQSYLQIHDGGFNAPLLATLCGMQVPSPIFSTSNKLSLHSISERGVIWESYDILYTSTDKGRGCGGKIYNYVGRFTSPMYPNNYRNTSECTWDLSVPRGFKIVLDFLVFDLGASDCSTDYITITDLSGLSNEVKVTYHTSPNNGGSGWVIVFMGVEHSFTDDGPDGPHMEARFYD</sequence>
<dbReference type="CDD" id="cd00041">
    <property type="entry name" value="CUB"/>
    <property type="match status" value="26"/>
</dbReference>
<keyword evidence="19" id="KW-1207">Sterol metabolism</keyword>
<feature type="domain" description="EGF-like" evidence="32">
    <location>
        <begin position="201"/>
        <end position="242"/>
    </location>
</feature>
<comment type="subcellular location">
    <subcellularLocation>
        <location evidence="2">Cell membrane</location>
        <topology evidence="2">Peripheral membrane protein</topology>
    </subcellularLocation>
    <subcellularLocation>
        <location evidence="1">Endosome</location>
    </subcellularLocation>
    <subcellularLocation>
        <location evidence="24">Lysosome membrane</location>
        <topology evidence="24">Peripheral membrane protein</topology>
    </subcellularLocation>
</comment>
<keyword evidence="9" id="KW-0165">Cleavage on pair of basic residues</keyword>
<keyword evidence="12" id="KW-0677">Repeat</keyword>
<keyword evidence="3" id="KW-0813">Transport</keyword>
<feature type="domain" description="CUB" evidence="31">
    <location>
        <begin position="1677"/>
        <end position="1797"/>
    </location>
</feature>
<dbReference type="CDD" id="cd00054">
    <property type="entry name" value="EGF_CA"/>
    <property type="match status" value="6"/>
</dbReference>
<dbReference type="Gene3D" id="2.10.25.10">
    <property type="entry name" value="Laminin"/>
    <property type="match status" value="6"/>
</dbReference>